<evidence type="ECO:0008006" key="3">
    <source>
        <dbReference type="Google" id="ProtNLM"/>
    </source>
</evidence>
<keyword evidence="1" id="KW-0812">Transmembrane</keyword>
<feature type="transmembrane region" description="Helical" evidence="1">
    <location>
        <begin position="88"/>
        <end position="108"/>
    </location>
</feature>
<proteinExistence type="predicted"/>
<feature type="transmembrane region" description="Helical" evidence="1">
    <location>
        <begin position="199"/>
        <end position="223"/>
    </location>
</feature>
<evidence type="ECO:0000313" key="2">
    <source>
        <dbReference type="EMBL" id="ABG49877.1"/>
    </source>
</evidence>
<name>Q119E7_TRIEI</name>
<feature type="transmembrane region" description="Helical" evidence="1">
    <location>
        <begin position="361"/>
        <end position="383"/>
    </location>
</feature>
<accession>Q119E7</accession>
<dbReference type="HOGENOM" id="CLU_566103_0_0_3"/>
<organism evidence="2">
    <name type="scientific">Trichodesmium erythraeum (strain IMS101)</name>
    <dbReference type="NCBI Taxonomy" id="203124"/>
    <lineage>
        <taxon>Bacteria</taxon>
        <taxon>Bacillati</taxon>
        <taxon>Cyanobacteriota</taxon>
        <taxon>Cyanophyceae</taxon>
        <taxon>Oscillatoriophycideae</taxon>
        <taxon>Oscillatoriales</taxon>
        <taxon>Microcoleaceae</taxon>
        <taxon>Trichodesmium</taxon>
    </lineage>
</organism>
<dbReference type="eggNOG" id="COG3463">
    <property type="taxonomic scope" value="Bacteria"/>
</dbReference>
<feature type="transmembrane region" description="Helical" evidence="1">
    <location>
        <begin position="163"/>
        <end position="192"/>
    </location>
</feature>
<feature type="transmembrane region" description="Helical" evidence="1">
    <location>
        <begin position="12"/>
        <end position="33"/>
    </location>
</feature>
<dbReference type="InterPro" id="IPR018650">
    <property type="entry name" value="STSV1_Orf64"/>
</dbReference>
<dbReference type="EMBL" id="CP000393">
    <property type="protein sequence ID" value="ABG49877.1"/>
    <property type="molecule type" value="Genomic_DNA"/>
</dbReference>
<keyword evidence="1" id="KW-0472">Membrane</keyword>
<keyword evidence="1" id="KW-1133">Transmembrane helix</keyword>
<dbReference type="STRING" id="203124.Tery_0414"/>
<evidence type="ECO:0000256" key="1">
    <source>
        <dbReference type="SAM" id="Phobius"/>
    </source>
</evidence>
<feature type="transmembrane region" description="Helical" evidence="1">
    <location>
        <begin position="120"/>
        <end position="139"/>
    </location>
</feature>
<dbReference type="AlphaFoldDB" id="Q119E7"/>
<sequence length="520" mass="59550">MVIIKRLKSDFIFQITIIAAIILFICSTVRHLLFQSTAFEMGIYDQVTYLISQGLPPISSFLEVHHLGNHAAWAMYPVALFYKIYPSVYWLLLIQAICLAIGTLPTWSLARYSGLNKKQAFAIVMVYLLYPVVFNLNLFDFHPEVMALPAILGAILAAKLDKTVWFCLAIIWVLGCKDALSLPVAAMGFWLYFYEKKRVCGAIALFAGVTWFIIATQILIPYFKDGQPPGGIGRYRYLGNSIPEILLNLFLRPELVFGRLISLKTLEYLFLLNLPIIWWLAPKYLAPLIAASPVLALNILSDIDAQRDLIHQYSLPILPFLLMAVIYTIADGKCGLWYWLWNLRRSQKKEAKNISTIVSQLLPKFIIIWSCIGFLALAKYGYFWSIYLDYLDTWQATRTAVNIIQTKGSVLTTSEITPHLSHRQFIKLIIEEEELPRDEALAEYDYVLINVRHPGWKSSQEYARKLVDKLKVNSEFQLSYQKDDVYLFEKDSRAKRKSKVISEVGVRVGFPTLPFSSQII</sequence>
<protein>
    <recommendedName>
        <fullName evidence="3">DUF2079 domain-containing protein</fullName>
    </recommendedName>
</protein>
<reference evidence="2" key="1">
    <citation type="submission" date="2006-06" db="EMBL/GenBank/DDBJ databases">
        <title>Complete sequence of Trichodesmium erythraeum IMS101.</title>
        <authorList>
            <consortium name="US DOE Joint Genome Institute"/>
            <person name="Copeland A."/>
            <person name="Lucas S."/>
            <person name="Lapidus A."/>
            <person name="Barry K."/>
            <person name="Detter J.C."/>
            <person name="Glavina del Rio T."/>
            <person name="Hammon N."/>
            <person name="Israni S."/>
            <person name="Dalin E."/>
            <person name="Tice H."/>
            <person name="Pitluck S."/>
            <person name="Kiss H."/>
            <person name="Munk A.C."/>
            <person name="Brettin T."/>
            <person name="Bruce D."/>
            <person name="Han C."/>
            <person name="Tapia R."/>
            <person name="Gilna P."/>
            <person name="Schmutz J."/>
            <person name="Larimer F."/>
            <person name="Land M."/>
            <person name="Hauser L."/>
            <person name="Kyrpides N."/>
            <person name="Kim E."/>
            <person name="Richardson P."/>
        </authorList>
    </citation>
    <scope>NUCLEOTIDE SEQUENCE [LARGE SCALE GENOMIC DNA]</scope>
    <source>
        <strain evidence="2">IMS101</strain>
    </source>
</reference>
<dbReference type="Pfam" id="PF09852">
    <property type="entry name" value="DUF2079"/>
    <property type="match status" value="1"/>
</dbReference>
<dbReference type="OrthoDB" id="2079361at2"/>
<dbReference type="RefSeq" id="WP_011610273.1">
    <property type="nucleotide sequence ID" value="NC_008312.1"/>
</dbReference>
<dbReference type="KEGG" id="ter:Tery_0414"/>
<feature type="transmembrane region" description="Helical" evidence="1">
    <location>
        <begin position="317"/>
        <end position="340"/>
    </location>
</feature>
<gene>
    <name evidence="2" type="ordered locus">Tery_0414</name>
</gene>